<dbReference type="GO" id="GO:0035657">
    <property type="term" value="C:eRF1 methyltransferase complex"/>
    <property type="evidence" value="ECO:0007669"/>
    <property type="project" value="TreeGrafter"/>
</dbReference>
<dbReference type="GeneID" id="19113035"/>
<dbReference type="EMBL" id="KB445551">
    <property type="protein sequence ID" value="EMD00160.1"/>
    <property type="molecule type" value="Genomic_DNA"/>
</dbReference>
<evidence type="ECO:0000313" key="5">
    <source>
        <dbReference type="EMBL" id="EMD00160.1"/>
    </source>
</evidence>
<dbReference type="GO" id="GO:0032259">
    <property type="term" value="P:methylation"/>
    <property type="evidence" value="ECO:0007669"/>
    <property type="project" value="UniProtKB-KW"/>
</dbReference>
<dbReference type="GO" id="GO:0008276">
    <property type="term" value="F:protein methyltransferase activity"/>
    <property type="evidence" value="ECO:0007669"/>
    <property type="project" value="TreeGrafter"/>
</dbReference>
<accession>M2NL07</accession>
<keyword evidence="2" id="KW-0489">Methyltransferase</keyword>
<protein>
    <recommendedName>
        <fullName evidence="7">Methyltransferase small domain-containing protein</fullName>
    </recommendedName>
</protein>
<dbReference type="AlphaFoldDB" id="M2NL07"/>
<dbReference type="RefSeq" id="XP_007672660.1">
    <property type="nucleotide sequence ID" value="XM_007674470.1"/>
</dbReference>
<dbReference type="GO" id="GO:0003676">
    <property type="term" value="F:nucleic acid binding"/>
    <property type="evidence" value="ECO:0007669"/>
    <property type="project" value="InterPro"/>
</dbReference>
<dbReference type="InterPro" id="IPR052190">
    <property type="entry name" value="Euk-Arch_PrmC-MTase"/>
</dbReference>
<gene>
    <name evidence="5" type="ORF">BAUCODRAFT_367034</name>
</gene>
<evidence type="ECO:0008006" key="7">
    <source>
        <dbReference type="Google" id="ProtNLM"/>
    </source>
</evidence>
<reference evidence="5 6" key="1">
    <citation type="journal article" date="2012" name="PLoS Pathog.">
        <title>Diverse lifestyles and strategies of plant pathogenesis encoded in the genomes of eighteen Dothideomycetes fungi.</title>
        <authorList>
            <person name="Ohm R.A."/>
            <person name="Feau N."/>
            <person name="Henrissat B."/>
            <person name="Schoch C.L."/>
            <person name="Horwitz B.A."/>
            <person name="Barry K.W."/>
            <person name="Condon B.J."/>
            <person name="Copeland A.C."/>
            <person name="Dhillon B."/>
            <person name="Glaser F."/>
            <person name="Hesse C.N."/>
            <person name="Kosti I."/>
            <person name="LaButti K."/>
            <person name="Lindquist E.A."/>
            <person name="Lucas S."/>
            <person name="Salamov A.A."/>
            <person name="Bradshaw R.E."/>
            <person name="Ciuffetti L."/>
            <person name="Hamelin R.C."/>
            <person name="Kema G.H.J."/>
            <person name="Lawrence C."/>
            <person name="Scott J.A."/>
            <person name="Spatafora J.W."/>
            <person name="Turgeon B.G."/>
            <person name="de Wit P.J.G.M."/>
            <person name="Zhong S."/>
            <person name="Goodwin S.B."/>
            <person name="Grigoriev I.V."/>
        </authorList>
    </citation>
    <scope>NUCLEOTIDE SEQUENCE [LARGE SCALE GENOMIC DNA]</scope>
    <source>
        <strain evidence="5 6">UAMH 10762</strain>
    </source>
</reference>
<evidence type="ECO:0000256" key="1">
    <source>
        <dbReference type="ARBA" id="ARBA00006149"/>
    </source>
</evidence>
<dbReference type="STRING" id="717646.M2NL07"/>
<dbReference type="GO" id="GO:0008757">
    <property type="term" value="F:S-adenosylmethionine-dependent methyltransferase activity"/>
    <property type="evidence" value="ECO:0007669"/>
    <property type="project" value="TreeGrafter"/>
</dbReference>
<dbReference type="Proteomes" id="UP000011761">
    <property type="component" value="Unassembled WGS sequence"/>
</dbReference>
<evidence type="ECO:0000256" key="4">
    <source>
        <dbReference type="ARBA" id="ARBA00022691"/>
    </source>
</evidence>
<dbReference type="OMA" id="DVNRNAC"/>
<evidence type="ECO:0000313" key="6">
    <source>
        <dbReference type="Proteomes" id="UP000011761"/>
    </source>
</evidence>
<keyword evidence="4" id="KW-0949">S-adenosyl-L-methionine</keyword>
<keyword evidence="3" id="KW-0808">Transferase</keyword>
<dbReference type="PANTHER" id="PTHR45875:SF1">
    <property type="entry name" value="METHYLTRANSFERASE N6AMT1"/>
    <property type="match status" value="1"/>
</dbReference>
<dbReference type="Gene3D" id="3.40.50.150">
    <property type="entry name" value="Vaccinia Virus protein VP39"/>
    <property type="match status" value="1"/>
</dbReference>
<dbReference type="PROSITE" id="PS00092">
    <property type="entry name" value="N6_MTASE"/>
    <property type="match status" value="1"/>
</dbReference>
<evidence type="ECO:0000256" key="2">
    <source>
        <dbReference type="ARBA" id="ARBA00022603"/>
    </source>
</evidence>
<comment type="similarity">
    <text evidence="1">Belongs to the eukaryotic/archaeal PrmC-related family.</text>
</comment>
<dbReference type="InterPro" id="IPR029063">
    <property type="entry name" value="SAM-dependent_MTases_sf"/>
</dbReference>
<dbReference type="eggNOG" id="KOG3191">
    <property type="taxonomic scope" value="Eukaryota"/>
</dbReference>
<dbReference type="SUPFAM" id="SSF53335">
    <property type="entry name" value="S-adenosyl-L-methionine-dependent methyltransferases"/>
    <property type="match status" value="1"/>
</dbReference>
<sequence length="246" mass="26472">MLPTPRTAHVDYDRIYEPAEDSYLLLDTLAKRSERDFLRKRFPRNSPSPVVLEIGTGSGVVLAFATAHANHIFGRSDVLTIGTDVNPFACVAALRTVELAVSEANTAGTSTGFCLGCLEADLATPFGGHAVDVALFNPPYVPTEMVPTAPGDSSVATPFERESQLLALSYAGGVDGMEVTNRLLDQLPGILSRRGVAYILLCAQNKPAAIARRINDASDDWVAQVVNSSGKTAGWERLSILRIWRT</sequence>
<dbReference type="InterPro" id="IPR002052">
    <property type="entry name" value="DNA_methylase_N6_adenine_CS"/>
</dbReference>
<proteinExistence type="inferred from homology"/>
<dbReference type="HOGENOM" id="CLU_018398_6_1_1"/>
<evidence type="ECO:0000256" key="3">
    <source>
        <dbReference type="ARBA" id="ARBA00022679"/>
    </source>
</evidence>
<name>M2NL07_BAUPA</name>
<dbReference type="KEGG" id="bcom:BAUCODRAFT_367034"/>
<dbReference type="OrthoDB" id="406152at2759"/>
<keyword evidence="6" id="KW-1185">Reference proteome</keyword>
<dbReference type="PANTHER" id="PTHR45875">
    <property type="entry name" value="METHYLTRANSFERASE N6AMT1"/>
    <property type="match status" value="1"/>
</dbReference>
<organism evidence="5 6">
    <name type="scientific">Baudoinia panamericana (strain UAMH 10762)</name>
    <name type="common">Angels' share fungus</name>
    <name type="synonym">Baudoinia compniacensis (strain UAMH 10762)</name>
    <dbReference type="NCBI Taxonomy" id="717646"/>
    <lineage>
        <taxon>Eukaryota</taxon>
        <taxon>Fungi</taxon>
        <taxon>Dikarya</taxon>
        <taxon>Ascomycota</taxon>
        <taxon>Pezizomycotina</taxon>
        <taxon>Dothideomycetes</taxon>
        <taxon>Dothideomycetidae</taxon>
        <taxon>Mycosphaerellales</taxon>
        <taxon>Teratosphaeriaceae</taxon>
        <taxon>Baudoinia</taxon>
    </lineage>
</organism>